<dbReference type="InterPro" id="IPR058084">
    <property type="entry name" value="Slr1658-like"/>
</dbReference>
<dbReference type="AlphaFoldDB" id="A0A7Z9DYI0"/>
<dbReference type="NCBIfam" id="NF047703">
    <property type="entry name" value="slr1658_superfam"/>
    <property type="match status" value="1"/>
</dbReference>
<evidence type="ECO:0000313" key="1">
    <source>
        <dbReference type="EMBL" id="VXD15765.1"/>
    </source>
</evidence>
<proteinExistence type="predicted"/>
<organism evidence="1 2">
    <name type="scientific">Planktothrix serta PCC 8927</name>
    <dbReference type="NCBI Taxonomy" id="671068"/>
    <lineage>
        <taxon>Bacteria</taxon>
        <taxon>Bacillati</taxon>
        <taxon>Cyanobacteriota</taxon>
        <taxon>Cyanophyceae</taxon>
        <taxon>Oscillatoriophycideae</taxon>
        <taxon>Oscillatoriales</taxon>
        <taxon>Microcoleaceae</taxon>
        <taxon>Planktothrix</taxon>
    </lineage>
</organism>
<dbReference type="Proteomes" id="UP000184550">
    <property type="component" value="Unassembled WGS sequence"/>
</dbReference>
<keyword evidence="2" id="KW-1185">Reference proteome</keyword>
<evidence type="ECO:0000313" key="2">
    <source>
        <dbReference type="Proteomes" id="UP000184550"/>
    </source>
</evidence>
<dbReference type="EMBL" id="CZCU02000124">
    <property type="protein sequence ID" value="VXD15765.1"/>
    <property type="molecule type" value="Genomic_DNA"/>
</dbReference>
<comment type="caution">
    <text evidence="1">The sequence shown here is derived from an EMBL/GenBank/DDBJ whole genome shotgun (WGS) entry which is preliminary data.</text>
</comment>
<gene>
    <name evidence="1" type="ORF">PL8927_50193</name>
</gene>
<name>A0A7Z9DYI0_9CYAN</name>
<dbReference type="RefSeq" id="WP_083616705.1">
    <property type="nucleotide sequence ID" value="NZ_LR734824.1"/>
</dbReference>
<dbReference type="OrthoDB" id="5488639at2"/>
<reference evidence="1" key="1">
    <citation type="submission" date="2019-10" db="EMBL/GenBank/DDBJ databases">
        <authorList>
            <consortium name="Genoscope - CEA"/>
            <person name="William W."/>
        </authorList>
    </citation>
    <scope>NUCLEOTIDE SEQUENCE [LARGE SCALE GENOMIC DNA]</scope>
    <source>
        <strain evidence="1">BBR_PRJEB10992</strain>
    </source>
</reference>
<evidence type="ECO:0008006" key="3">
    <source>
        <dbReference type="Google" id="ProtNLM"/>
    </source>
</evidence>
<protein>
    <recommendedName>
        <fullName evidence="3">ATP-binding protein</fullName>
    </recommendedName>
</protein>
<accession>A0A7Z9DYI0</accession>
<sequence>MTQIFGDFIEVPPLSNEFLVIGFSPSSIPLKQRWRNNGLSANFLADYVTTFFPKSEYDSTAFYRQTEIKSAVSFIANELLENAMKFSDDTLNQPISIQLYLKTDRLIFVVVNSITHNAVQPFQVFIEKLINSDTQELYIQQIEQNLESDTMSGLGYLTMINDYLARLGWKFETIQTEPDIVTVATMVQLFI</sequence>